<dbReference type="RefSeq" id="WP_167034776.1">
    <property type="nucleotide sequence ID" value="NZ_BAAANA010000002.1"/>
</dbReference>
<accession>A0A7Y2LZ52</accession>
<evidence type="ECO:0000256" key="2">
    <source>
        <dbReference type="ARBA" id="ARBA00022475"/>
    </source>
</evidence>
<evidence type="ECO:0000256" key="5">
    <source>
        <dbReference type="ARBA" id="ARBA00023136"/>
    </source>
</evidence>
<dbReference type="EMBL" id="JABEMB010000003">
    <property type="protein sequence ID" value="NNH03049.1"/>
    <property type="molecule type" value="Genomic_DNA"/>
</dbReference>
<evidence type="ECO:0000313" key="8">
    <source>
        <dbReference type="Proteomes" id="UP000543598"/>
    </source>
</evidence>
<dbReference type="InterPro" id="IPR043428">
    <property type="entry name" value="LivM-like"/>
</dbReference>
<keyword evidence="2" id="KW-1003">Cell membrane</keyword>
<keyword evidence="5 6" id="KW-0472">Membrane</keyword>
<reference evidence="7 8" key="1">
    <citation type="submission" date="2020-05" db="EMBL/GenBank/DDBJ databases">
        <title>MicrobeNet Type strains.</title>
        <authorList>
            <person name="Nicholson A.C."/>
        </authorList>
    </citation>
    <scope>NUCLEOTIDE SEQUENCE [LARGE SCALE GENOMIC DNA]</scope>
    <source>
        <strain evidence="7 8">JCM 14282</strain>
    </source>
</reference>
<feature type="transmembrane region" description="Helical" evidence="6">
    <location>
        <begin position="201"/>
        <end position="222"/>
    </location>
</feature>
<dbReference type="GO" id="GO:0005886">
    <property type="term" value="C:plasma membrane"/>
    <property type="evidence" value="ECO:0007669"/>
    <property type="project" value="UniProtKB-SubCell"/>
</dbReference>
<gene>
    <name evidence="7" type="ORF">HLA99_04145</name>
</gene>
<sequence length="330" mass="33972">MDPTALFTDALRAAISPTAAAYALAAIGLNLQFGYAGLVNLGFAGTMAAGAYGLAIVVVSGGPFWAGIVVGAATAAVFSLLVALPTVRLRADYLAMTTIATAEILRLILRSSWARPVTGGVNGLQRFANEFYALSPFGTRSFAIGPVIVPGRTLWLIVVAWALVAIVAVVIGAIVRSPWGRTVVAIRQDEDLARALGKNTFAIKVQVMVVGGVCAALAGSVLVTDQQNANPDNFGTPLTFMLYAIVILGGAGRILAPIAGAILFWVLLSVTDGILRALADASTAAGGWFGQDQAGAARYILVGVGLVLVIVFRPQGLLARAARRPSGATA</sequence>
<dbReference type="Pfam" id="PF02653">
    <property type="entry name" value="BPD_transp_2"/>
    <property type="match status" value="1"/>
</dbReference>
<keyword evidence="3 6" id="KW-0812">Transmembrane</keyword>
<feature type="transmembrane region" description="Helical" evidence="6">
    <location>
        <begin position="296"/>
        <end position="314"/>
    </location>
</feature>
<evidence type="ECO:0000256" key="1">
    <source>
        <dbReference type="ARBA" id="ARBA00004651"/>
    </source>
</evidence>
<evidence type="ECO:0000256" key="4">
    <source>
        <dbReference type="ARBA" id="ARBA00022989"/>
    </source>
</evidence>
<keyword evidence="4 6" id="KW-1133">Transmembrane helix</keyword>
<evidence type="ECO:0000313" key="7">
    <source>
        <dbReference type="EMBL" id="NNH03049.1"/>
    </source>
</evidence>
<dbReference type="AlphaFoldDB" id="A0A7Y2LZ52"/>
<dbReference type="GO" id="GO:0015658">
    <property type="term" value="F:branched-chain amino acid transmembrane transporter activity"/>
    <property type="evidence" value="ECO:0007669"/>
    <property type="project" value="InterPro"/>
</dbReference>
<keyword evidence="8" id="KW-1185">Reference proteome</keyword>
<dbReference type="CDD" id="cd06581">
    <property type="entry name" value="TM_PBP1_LivM_like"/>
    <property type="match status" value="1"/>
</dbReference>
<name>A0A7Y2LZ52_9MICO</name>
<comment type="subcellular location">
    <subcellularLocation>
        <location evidence="1">Cell membrane</location>
        <topology evidence="1">Multi-pass membrane protein</topology>
    </subcellularLocation>
</comment>
<dbReference type="Proteomes" id="UP000543598">
    <property type="component" value="Unassembled WGS sequence"/>
</dbReference>
<feature type="transmembrane region" description="Helical" evidence="6">
    <location>
        <begin position="12"/>
        <end position="31"/>
    </location>
</feature>
<dbReference type="InterPro" id="IPR001851">
    <property type="entry name" value="ABC_transp_permease"/>
</dbReference>
<evidence type="ECO:0000256" key="6">
    <source>
        <dbReference type="SAM" id="Phobius"/>
    </source>
</evidence>
<dbReference type="PANTHER" id="PTHR30482:SF10">
    <property type="entry name" value="HIGH-AFFINITY BRANCHED-CHAIN AMINO ACID TRANSPORT PROTEIN BRAE"/>
    <property type="match status" value="1"/>
</dbReference>
<proteinExistence type="predicted"/>
<evidence type="ECO:0000256" key="3">
    <source>
        <dbReference type="ARBA" id="ARBA00022692"/>
    </source>
</evidence>
<feature type="transmembrane region" description="Helical" evidence="6">
    <location>
        <begin position="64"/>
        <end position="84"/>
    </location>
</feature>
<dbReference type="PANTHER" id="PTHR30482">
    <property type="entry name" value="HIGH-AFFINITY BRANCHED-CHAIN AMINO ACID TRANSPORT SYSTEM PERMEASE"/>
    <property type="match status" value="1"/>
</dbReference>
<comment type="caution">
    <text evidence="7">The sequence shown here is derived from an EMBL/GenBank/DDBJ whole genome shotgun (WGS) entry which is preliminary data.</text>
</comment>
<feature type="transmembrane region" description="Helical" evidence="6">
    <location>
        <begin position="154"/>
        <end position="175"/>
    </location>
</feature>
<protein>
    <submittedName>
        <fullName evidence="7">Branched-chain amino acid ABC transporter permease</fullName>
    </submittedName>
</protein>
<organism evidence="7 8">
    <name type="scientific">Microbacterium ulmi</name>
    <dbReference type="NCBI Taxonomy" id="179095"/>
    <lineage>
        <taxon>Bacteria</taxon>
        <taxon>Bacillati</taxon>
        <taxon>Actinomycetota</taxon>
        <taxon>Actinomycetes</taxon>
        <taxon>Micrococcales</taxon>
        <taxon>Microbacteriaceae</taxon>
        <taxon>Microbacterium</taxon>
    </lineage>
</organism>
<feature type="transmembrane region" description="Helical" evidence="6">
    <location>
        <begin position="38"/>
        <end position="58"/>
    </location>
</feature>
<feature type="transmembrane region" description="Helical" evidence="6">
    <location>
        <begin position="242"/>
        <end position="266"/>
    </location>
</feature>